<evidence type="ECO:0000313" key="4">
    <source>
        <dbReference type="EMBL" id="GET86308.1"/>
    </source>
</evidence>
<dbReference type="Gene3D" id="3.90.190.10">
    <property type="entry name" value="Protein tyrosine phosphatase superfamily"/>
    <property type="match status" value="1"/>
</dbReference>
<evidence type="ECO:0000259" key="3">
    <source>
        <dbReference type="PROSITE" id="PS50056"/>
    </source>
</evidence>
<feature type="region of interest" description="Disordered" evidence="2">
    <location>
        <begin position="369"/>
        <end position="419"/>
    </location>
</feature>
<dbReference type="PANTHER" id="PTHR10159:SF519">
    <property type="entry name" value="DUAL SPECIFICITY PROTEIN PHOSPHATASE MPK3"/>
    <property type="match status" value="1"/>
</dbReference>
<dbReference type="Proteomes" id="UP000419144">
    <property type="component" value="Unassembled WGS sequence"/>
</dbReference>
<name>A0A640KWC1_LEITA</name>
<proteinExistence type="predicted"/>
<dbReference type="EMBL" id="BLBS01000010">
    <property type="protein sequence ID" value="GET86308.1"/>
    <property type="molecule type" value="Genomic_DNA"/>
</dbReference>
<comment type="caution">
    <text evidence="5">The sequence shown here is derived from an EMBL/GenBank/DDBJ whole genome shotgun (WGS) entry which is preliminary data.</text>
</comment>
<evidence type="ECO:0000313" key="5">
    <source>
        <dbReference type="EMBL" id="GET94030.1"/>
    </source>
</evidence>
<dbReference type="VEuPathDB" id="TriTrypDB:LtaPh_0905600"/>
<accession>A0A640KWC1</accession>
<keyword evidence="1" id="KW-0378">Hydrolase</keyword>
<dbReference type="AlphaFoldDB" id="A0A640KWC1"/>
<dbReference type="GO" id="GO:0005737">
    <property type="term" value="C:cytoplasm"/>
    <property type="evidence" value="ECO:0007669"/>
    <property type="project" value="TreeGrafter"/>
</dbReference>
<dbReference type="InterPro" id="IPR029021">
    <property type="entry name" value="Prot-tyrosine_phosphatase-like"/>
</dbReference>
<dbReference type="VEuPathDB" id="TriTrypDB:LtaPh_9921401"/>
<protein>
    <recommendedName>
        <fullName evidence="3">Tyrosine specific protein phosphatases domain-containing protein</fullName>
    </recommendedName>
</protein>
<evidence type="ECO:0000256" key="1">
    <source>
        <dbReference type="ARBA" id="ARBA00022912"/>
    </source>
</evidence>
<gene>
    <name evidence="4" type="ORF">LtaPh_0905600</name>
    <name evidence="5" type="ORF">LtaPh_9921401</name>
</gene>
<feature type="compositionally biased region" description="Low complexity" evidence="2">
    <location>
        <begin position="476"/>
        <end position="487"/>
    </location>
</feature>
<keyword evidence="6" id="KW-1185">Reference proteome</keyword>
<dbReference type="SUPFAM" id="SSF52799">
    <property type="entry name" value="(Phosphotyrosine protein) phosphatases II"/>
    <property type="match status" value="1"/>
</dbReference>
<feature type="region of interest" description="Disordered" evidence="2">
    <location>
        <begin position="137"/>
        <end position="164"/>
    </location>
</feature>
<dbReference type="EMBL" id="BLBS01000162">
    <property type="protein sequence ID" value="GET94030.1"/>
    <property type="molecule type" value="Genomic_DNA"/>
</dbReference>
<evidence type="ECO:0000313" key="6">
    <source>
        <dbReference type="Proteomes" id="UP000419144"/>
    </source>
</evidence>
<feature type="compositionally biased region" description="Low complexity" evidence="2">
    <location>
        <begin position="152"/>
        <end position="161"/>
    </location>
</feature>
<organism evidence="5 6">
    <name type="scientific">Leishmania tarentolae</name>
    <name type="common">Sauroleishmania tarentolae</name>
    <dbReference type="NCBI Taxonomy" id="5689"/>
    <lineage>
        <taxon>Eukaryota</taxon>
        <taxon>Discoba</taxon>
        <taxon>Euglenozoa</taxon>
        <taxon>Kinetoplastea</taxon>
        <taxon>Metakinetoplastina</taxon>
        <taxon>Trypanosomatida</taxon>
        <taxon>Trypanosomatidae</taxon>
        <taxon>Leishmaniinae</taxon>
        <taxon>Leishmania</taxon>
        <taxon>lizard Leishmania</taxon>
    </lineage>
</organism>
<dbReference type="CDD" id="cd14498">
    <property type="entry name" value="DSP"/>
    <property type="match status" value="1"/>
</dbReference>
<reference evidence="5 6" key="1">
    <citation type="submission" date="2019-11" db="EMBL/GenBank/DDBJ databases">
        <title>Leishmania tarentolae CDS.</title>
        <authorList>
            <person name="Goto Y."/>
            <person name="Yamagishi J."/>
        </authorList>
    </citation>
    <scope>NUCLEOTIDE SEQUENCE [LARGE SCALE GENOMIC DNA]</scope>
    <source>
        <strain evidence="5 6">Parrot Tar II</strain>
    </source>
</reference>
<feature type="compositionally biased region" description="Basic residues" evidence="2">
    <location>
        <begin position="369"/>
        <end position="379"/>
    </location>
</feature>
<dbReference type="PANTHER" id="PTHR10159">
    <property type="entry name" value="DUAL SPECIFICITY PROTEIN PHOSPHATASE"/>
    <property type="match status" value="1"/>
</dbReference>
<sequence length="766" mass="83572">MGMPMTTSLLWFMSSTLRRVHLCSFTRLTACHPRLPALLFFFYVARFRGAFCPPHPTRRDRACVPDLFCNATSLEGRGGTGNREVKRVLLWRVACVRKATVLHSVRVRVGDRRCSHTILFSASTLHRETCAPGSGWVWSGKRGTSPSPPRRTSPTSRLRPTAHQRTIGSTATQLVAMKPTNAGTDDNAHTASVFDLAELEKRLVVSLEAFLHAWAEGDRGGTAREVSSVTTEAAAAREDEQPHHAGAHPNPMLCANGIDAALHATARIESAPSMSTLANAYLATLPPCLPTPLPRSFRPHEMMPGVYLGSWSDIGTDIHDLARRLRRVSTVTHESSSCIAFRSWQRLVLLVRALPVKGMVAPRLELRATRRRQGARRPRLSTEMLSSAPSTKAAASGGPQQPSQRSLAMHSRLRPGAATTAVPADEDLLVAQMSLSEVYQRICAVVATTTADPVCDASVSCVEGKASGKSDGHGPSGSISDASSRSTSSDVNTVAKWLCPHSPLTLPSRSVSATSSAAADVPSSGTPAVWYMFLRAMQDVLVGEASAHAPAVAAMDHAQIAEAELRYWCLTLPIQDSPGTRLLHYTPMTSLILHAALALQAHPMGCTWLQGQQQRKMAGNNAAVNDGRSLVGVFNESVVACGRASACATETRVFPCVVVHCQAGKSRSVTFVAAFLMQEWMWWYRGCYPLHTAGADTITEEQQKEQRRWQGSVARRLVDTVLSHLRRRRLCIDINLGFDTQLWEMMCSFVQSLLTDMLRKEKHENV</sequence>
<dbReference type="OrthoDB" id="273181at2759"/>
<dbReference type="PROSITE" id="PS50056">
    <property type="entry name" value="TYR_PHOSPHATASE_2"/>
    <property type="match status" value="1"/>
</dbReference>
<keyword evidence="1" id="KW-0904">Protein phosphatase</keyword>
<feature type="region of interest" description="Disordered" evidence="2">
    <location>
        <begin position="464"/>
        <end position="487"/>
    </location>
</feature>
<feature type="domain" description="Tyrosine specific protein phosphatases" evidence="3">
    <location>
        <begin position="655"/>
        <end position="679"/>
    </location>
</feature>
<evidence type="ECO:0000256" key="2">
    <source>
        <dbReference type="SAM" id="MobiDB-lite"/>
    </source>
</evidence>
<dbReference type="GO" id="GO:0004721">
    <property type="term" value="F:phosphoprotein phosphatase activity"/>
    <property type="evidence" value="ECO:0007669"/>
    <property type="project" value="UniProtKB-KW"/>
</dbReference>
<dbReference type="GO" id="GO:0043409">
    <property type="term" value="P:negative regulation of MAPK cascade"/>
    <property type="evidence" value="ECO:0007669"/>
    <property type="project" value="TreeGrafter"/>
</dbReference>
<dbReference type="InterPro" id="IPR000387">
    <property type="entry name" value="Tyr_Pase_dom"/>
</dbReference>